<name>A0A1Y2M9Z3_EPING</name>
<gene>
    <name evidence="2" type="ORF">B5807_02489</name>
</gene>
<dbReference type="CDD" id="cd02440">
    <property type="entry name" value="AdoMet_MTases"/>
    <property type="match status" value="1"/>
</dbReference>
<reference evidence="2 3" key="1">
    <citation type="journal article" date="2017" name="Genome Announc.">
        <title>Genome sequence of the saprophytic ascomycete Epicoccum nigrum ICMP 19927 strain isolated from New Zealand.</title>
        <authorList>
            <person name="Fokin M."/>
            <person name="Fleetwood D."/>
            <person name="Weir B.S."/>
            <person name="Villas-Boas S.G."/>
        </authorList>
    </citation>
    <scope>NUCLEOTIDE SEQUENCE [LARGE SCALE GENOMIC DNA]</scope>
    <source>
        <strain evidence="2 3">ICMP 19927</strain>
    </source>
</reference>
<keyword evidence="3" id="KW-1185">Reference proteome</keyword>
<dbReference type="InterPro" id="IPR029063">
    <property type="entry name" value="SAM-dependent_MTases_sf"/>
</dbReference>
<protein>
    <recommendedName>
        <fullName evidence="1">Methyltransferase domain-containing protein</fullName>
    </recommendedName>
</protein>
<sequence length="310" mass="33037">MSSSATAKESKAASAIRAAWQDDPDVARRYAIAERATRPFAAMMVQLARELAPPSLTHKEGDSVDVFDLGCGTGAVEAEVYGALGSGSGTDGVRILAGDVSAPMLSYLSARAADEGWAGVDVQTVDGTRLADAPALQGRAFDAVYVGFAIFMLPPAAPAQLAALLKPRGSLAVSSWAILPWFPLLAEAYARMHDGPPPPVQRDVWSAVTNGLPWHDKAFVRETLQQAGLEQVTVRQEKVSVDVGDADTVMGSMGFVLGILSQQWPEEKREAWLADAKRAFREVVVESERGEGEGMEWVFEGIVGVGVKPE</sequence>
<dbReference type="Pfam" id="PF13649">
    <property type="entry name" value="Methyltransf_25"/>
    <property type="match status" value="1"/>
</dbReference>
<dbReference type="EMBL" id="KZ107839">
    <property type="protein sequence ID" value="OSS52619.1"/>
    <property type="molecule type" value="Genomic_DNA"/>
</dbReference>
<dbReference type="SUPFAM" id="SSF53335">
    <property type="entry name" value="S-adenosyl-L-methionine-dependent methyltransferases"/>
    <property type="match status" value="1"/>
</dbReference>
<evidence type="ECO:0000259" key="1">
    <source>
        <dbReference type="Pfam" id="PF13649"/>
    </source>
</evidence>
<feature type="domain" description="Methyltransferase" evidence="1">
    <location>
        <begin position="66"/>
        <end position="169"/>
    </location>
</feature>
<dbReference type="InterPro" id="IPR041698">
    <property type="entry name" value="Methyltransf_25"/>
</dbReference>
<accession>A0A1Y2M9Z3</accession>
<proteinExistence type="predicted"/>
<dbReference type="OMA" id="TLAFTTW"/>
<dbReference type="STRING" id="105696.A0A1Y2M9Z3"/>
<dbReference type="InParanoid" id="A0A1Y2M9Z3"/>
<evidence type="ECO:0000313" key="2">
    <source>
        <dbReference type="EMBL" id="OSS52619.1"/>
    </source>
</evidence>
<evidence type="ECO:0000313" key="3">
    <source>
        <dbReference type="Proteomes" id="UP000193240"/>
    </source>
</evidence>
<dbReference type="AlphaFoldDB" id="A0A1Y2M9Z3"/>
<dbReference type="Gene3D" id="3.40.50.150">
    <property type="entry name" value="Vaccinia Virus protein VP39"/>
    <property type="match status" value="1"/>
</dbReference>
<organism evidence="2 3">
    <name type="scientific">Epicoccum nigrum</name>
    <name type="common">Soil fungus</name>
    <name type="synonym">Epicoccum purpurascens</name>
    <dbReference type="NCBI Taxonomy" id="105696"/>
    <lineage>
        <taxon>Eukaryota</taxon>
        <taxon>Fungi</taxon>
        <taxon>Dikarya</taxon>
        <taxon>Ascomycota</taxon>
        <taxon>Pezizomycotina</taxon>
        <taxon>Dothideomycetes</taxon>
        <taxon>Pleosporomycetidae</taxon>
        <taxon>Pleosporales</taxon>
        <taxon>Pleosporineae</taxon>
        <taxon>Didymellaceae</taxon>
        <taxon>Epicoccum</taxon>
    </lineage>
</organism>
<dbReference type="Proteomes" id="UP000193240">
    <property type="component" value="Unassembled WGS sequence"/>
</dbReference>